<accession>A0A4R8DWK0</accession>
<feature type="signal peptide" evidence="1">
    <location>
        <begin position="1"/>
        <end position="19"/>
    </location>
</feature>
<keyword evidence="3" id="KW-1185">Reference proteome</keyword>
<sequence>MRLPFALLVCTLMHTVVRAQVFMGGGYGTFNVPGASEKFRGFGPTFRCEYIEKNERISLYLDASYFEKTMSQGTTEVYDRNGVPQGQASVNTRFSYVYNVIGSKILLVTTADEKKINPYVGGGFDFIYAQQRTSYQPSYDAGSGAHGSMLYGLQLNTGIQYCIQPVIIELRGNLDFVFKPLVDDNSNILTNLRLSAMIPL</sequence>
<dbReference type="Proteomes" id="UP000294498">
    <property type="component" value="Unassembled WGS sequence"/>
</dbReference>
<evidence type="ECO:0000313" key="2">
    <source>
        <dbReference type="EMBL" id="TDX02318.1"/>
    </source>
</evidence>
<reference evidence="2 3" key="1">
    <citation type="submission" date="2019-03" db="EMBL/GenBank/DDBJ databases">
        <title>Genomic Encyclopedia of Type Strains, Phase IV (KMG-IV): sequencing the most valuable type-strain genomes for metagenomic binning, comparative biology and taxonomic classification.</title>
        <authorList>
            <person name="Goeker M."/>
        </authorList>
    </citation>
    <scope>NUCLEOTIDE SEQUENCE [LARGE SCALE GENOMIC DNA]</scope>
    <source>
        <strain evidence="2 3">DSM 100059</strain>
    </source>
</reference>
<evidence type="ECO:0008006" key="4">
    <source>
        <dbReference type="Google" id="ProtNLM"/>
    </source>
</evidence>
<dbReference type="SUPFAM" id="SSF56925">
    <property type="entry name" value="OMPA-like"/>
    <property type="match status" value="1"/>
</dbReference>
<keyword evidence="1" id="KW-0732">Signal</keyword>
<proteinExistence type="predicted"/>
<organism evidence="2 3">
    <name type="scientific">Dinghuibacter silviterrae</name>
    <dbReference type="NCBI Taxonomy" id="1539049"/>
    <lineage>
        <taxon>Bacteria</taxon>
        <taxon>Pseudomonadati</taxon>
        <taxon>Bacteroidota</taxon>
        <taxon>Chitinophagia</taxon>
        <taxon>Chitinophagales</taxon>
        <taxon>Chitinophagaceae</taxon>
        <taxon>Dinghuibacter</taxon>
    </lineage>
</organism>
<dbReference type="RefSeq" id="WP_133994935.1">
    <property type="nucleotide sequence ID" value="NZ_SODV01000001.1"/>
</dbReference>
<evidence type="ECO:0000256" key="1">
    <source>
        <dbReference type="SAM" id="SignalP"/>
    </source>
</evidence>
<protein>
    <recommendedName>
        <fullName evidence="4">Outer membrane protein with beta-barrel domain</fullName>
    </recommendedName>
</protein>
<dbReference type="EMBL" id="SODV01000001">
    <property type="protein sequence ID" value="TDX02318.1"/>
    <property type="molecule type" value="Genomic_DNA"/>
</dbReference>
<dbReference type="AlphaFoldDB" id="A0A4R8DWK0"/>
<dbReference type="InterPro" id="IPR011250">
    <property type="entry name" value="OMP/PagP_B-barrel"/>
</dbReference>
<gene>
    <name evidence="2" type="ORF">EDB95_3374</name>
</gene>
<comment type="caution">
    <text evidence="2">The sequence shown here is derived from an EMBL/GenBank/DDBJ whole genome shotgun (WGS) entry which is preliminary data.</text>
</comment>
<feature type="chain" id="PRO_5020908364" description="Outer membrane protein with beta-barrel domain" evidence="1">
    <location>
        <begin position="20"/>
        <end position="200"/>
    </location>
</feature>
<evidence type="ECO:0000313" key="3">
    <source>
        <dbReference type="Proteomes" id="UP000294498"/>
    </source>
</evidence>
<name>A0A4R8DWK0_9BACT</name>
<dbReference type="OrthoDB" id="9858304at2"/>